<dbReference type="GeneID" id="78249180"/>
<name>U3GT36_9CORY</name>
<dbReference type="SUPFAM" id="SSF56266">
    <property type="entry name" value="DmpA/ArgJ-like"/>
    <property type="match status" value="1"/>
</dbReference>
<dbReference type="AlphaFoldDB" id="U3GT36"/>
<accession>U3GT36</accession>
<protein>
    <recommendedName>
        <fullName evidence="4">Peptidase S58</fullName>
    </recommendedName>
</protein>
<evidence type="ECO:0000256" key="1">
    <source>
        <dbReference type="ARBA" id="ARBA00007068"/>
    </source>
</evidence>
<dbReference type="PATRIC" id="fig|1348662.3.peg.305"/>
<dbReference type="Pfam" id="PF03576">
    <property type="entry name" value="Peptidase_S58"/>
    <property type="match status" value="1"/>
</dbReference>
<keyword evidence="3" id="KW-1185">Reference proteome</keyword>
<dbReference type="InterPro" id="IPR005321">
    <property type="entry name" value="Peptidase_S58_DmpA"/>
</dbReference>
<dbReference type="PANTHER" id="PTHR36512:SF3">
    <property type="entry name" value="BLR5678 PROTEIN"/>
    <property type="match status" value="1"/>
</dbReference>
<proteinExistence type="inferred from homology"/>
<organism evidence="2 3">
    <name type="scientific">Corynebacterium argentoratense DSM 44202</name>
    <dbReference type="NCBI Taxonomy" id="1348662"/>
    <lineage>
        <taxon>Bacteria</taxon>
        <taxon>Bacillati</taxon>
        <taxon>Actinomycetota</taxon>
        <taxon>Actinomycetes</taxon>
        <taxon>Mycobacteriales</taxon>
        <taxon>Corynebacteriaceae</taxon>
        <taxon>Corynebacterium</taxon>
    </lineage>
</organism>
<dbReference type="InterPro" id="IPR016117">
    <property type="entry name" value="ArgJ-like_dom_sf"/>
</dbReference>
<dbReference type="HOGENOM" id="CLU_044458_0_0_11"/>
<dbReference type="KEGG" id="caz:CARG_01550"/>
<dbReference type="GO" id="GO:0004177">
    <property type="term" value="F:aminopeptidase activity"/>
    <property type="evidence" value="ECO:0007669"/>
    <property type="project" value="TreeGrafter"/>
</dbReference>
<dbReference type="PANTHER" id="PTHR36512">
    <property type="entry name" value="D-AMINOPEPTIDASE"/>
    <property type="match status" value="1"/>
</dbReference>
<evidence type="ECO:0000313" key="3">
    <source>
        <dbReference type="Proteomes" id="UP000016943"/>
    </source>
</evidence>
<dbReference type="Proteomes" id="UP000016943">
    <property type="component" value="Chromosome"/>
</dbReference>
<dbReference type="eggNOG" id="COG3191">
    <property type="taxonomic scope" value="Bacteria"/>
</dbReference>
<evidence type="ECO:0008006" key="4">
    <source>
        <dbReference type="Google" id="ProtNLM"/>
    </source>
</evidence>
<evidence type="ECO:0000313" key="2">
    <source>
        <dbReference type="EMBL" id="AGU14484.1"/>
    </source>
</evidence>
<gene>
    <name evidence="2" type="ORF">CARG_01550</name>
</gene>
<dbReference type="EMBL" id="CP006365">
    <property type="protein sequence ID" value="AGU14484.1"/>
    <property type="molecule type" value="Genomic_DNA"/>
</dbReference>
<comment type="similarity">
    <text evidence="1">Belongs to the peptidase S58 family.</text>
</comment>
<dbReference type="RefSeq" id="WP_020975622.1">
    <property type="nucleotide sequence ID" value="NC_022198.1"/>
</dbReference>
<reference evidence="2 3" key="1">
    <citation type="journal article" date="2013" name="Genome Announc.">
        <title>Whole-Genome Sequence of the Clinical Strain Corynebacterium argentoratense DSM 44202, Isolated from a Human Throat Specimen.</title>
        <authorList>
            <person name="Bomholt C."/>
            <person name="Glaub A."/>
            <person name="Gravermann K."/>
            <person name="Albersmeier A."/>
            <person name="Brinkrolf K."/>
            <person name="Ruckert C."/>
            <person name="Tauch A."/>
        </authorList>
    </citation>
    <scope>NUCLEOTIDE SEQUENCE [LARGE SCALE GENOMIC DNA]</scope>
    <source>
        <strain evidence="2">DSM 44202</strain>
    </source>
</reference>
<dbReference type="OrthoDB" id="9808347at2"/>
<dbReference type="CDD" id="cd02252">
    <property type="entry name" value="nylC_like"/>
    <property type="match status" value="1"/>
</dbReference>
<dbReference type="Gene3D" id="3.60.70.12">
    <property type="entry name" value="L-amino peptidase D-ALA esterase/amidase"/>
    <property type="match status" value="1"/>
</dbReference>
<sequence length="324" mass="32303">MAVELLPGIGVGHVTHDATGVTAVACPAGAFAAVDVRGGGPGTRETDLLEAHNTVQQVHAVMLAGGSAYGLAAADGAMQELERQGIGFKVLDDVADSPIVPIVPAAVIFDLLVGDPSIRPTAADGAEAVRRACSVLDQEGAGASVSVGEEAPCGSVGAGRGATAGVVRGGYGQATVTSVEGYSVAACVVANPVGSVVDPNTGAVYCRPNEHVDLDAFKALPPLGTKLNTTIGVVATDAPLTKAQAKRLAMCAHDGLARAVRPSHSPLDGDTFFALATGDGRGVNIPTLGALCASAADAVSEAIAQAIFNAEPGENQTSLKEILK</sequence>
<dbReference type="STRING" id="1348662.CARG_01550"/>